<evidence type="ECO:0000256" key="3">
    <source>
        <dbReference type="ARBA" id="ARBA00038825"/>
    </source>
</evidence>
<dbReference type="Pfam" id="PF01593">
    <property type="entry name" value="Amino_oxidase"/>
    <property type="match status" value="1"/>
</dbReference>
<dbReference type="SUPFAM" id="SSF51905">
    <property type="entry name" value="FAD/NAD(P)-binding domain"/>
    <property type="match status" value="1"/>
</dbReference>
<evidence type="ECO:0000256" key="1">
    <source>
        <dbReference type="ARBA" id="ARBA00004305"/>
    </source>
</evidence>
<evidence type="ECO:0000256" key="2">
    <source>
        <dbReference type="ARBA" id="ARBA00037217"/>
    </source>
</evidence>
<dbReference type="PANTHER" id="PTHR10668:SF103">
    <property type="entry name" value="PYRIDINE NUCLEOTIDE-DISULFIDE OXIDOREDUCTASE DOMAIN-CONTAINING PROTEIN 2"/>
    <property type="match status" value="1"/>
</dbReference>
<comment type="subunit">
    <text evidence="3">Interacts with COX5B; this interaction may contribute to localize PYROXD2 to the inner face of the inner mitochondrial membrane.</text>
</comment>
<dbReference type="InterPro" id="IPR036188">
    <property type="entry name" value="FAD/NAD-bd_sf"/>
</dbReference>
<protein>
    <recommendedName>
        <fullName evidence="4">Pyridine nucleotide-disulfide oxidoreductase domain-containing protein 2</fullName>
    </recommendedName>
</protein>
<sequence length="358" mass="39809">PKVVIDELFEAPELRTLLYRECVEWGTPIDMELGGAAFVMSVLWLSAIWKLSVGGTHTLAHAMTQACLREGVSFLESADVCRIVVENGKAVGAETVDGRTFKARHVVASSADVKQTLLDLVGEENLSDVWKHRARHFRYGPSHVLGTTAWCLREAPHYKSADVDPEIDRCFYTVVGFEDPDQILDYIRSAYGGHIPERPGAGVWVNSIFDPSQAPPGFHSATGWLFFPTGDSLSQEEWDEVRQTHNGRLLELWSQYAPNMTTANVLADRLYTPEQMEMKNRMRLGDFSNGAFAIDQLNSARPFPEAAQYRTEIDGLYLCGASSHPGGGIHAGCGYNAYRAIAEDHGLTELWEPEGRIY</sequence>
<evidence type="ECO:0000313" key="6">
    <source>
        <dbReference type="EMBL" id="KKK92134.1"/>
    </source>
</evidence>
<feature type="domain" description="Amine oxidase" evidence="5">
    <location>
        <begin position="46"/>
        <end position="143"/>
    </location>
</feature>
<name>A0A0F9BNF2_9ZZZZ</name>
<reference evidence="6" key="1">
    <citation type="journal article" date="2015" name="Nature">
        <title>Complex archaea that bridge the gap between prokaryotes and eukaryotes.</title>
        <authorList>
            <person name="Spang A."/>
            <person name="Saw J.H."/>
            <person name="Jorgensen S.L."/>
            <person name="Zaremba-Niedzwiedzka K."/>
            <person name="Martijn J."/>
            <person name="Lind A.E."/>
            <person name="van Eijk R."/>
            <person name="Schleper C."/>
            <person name="Guy L."/>
            <person name="Ettema T.J."/>
        </authorList>
    </citation>
    <scope>NUCLEOTIDE SEQUENCE</scope>
</reference>
<dbReference type="InterPro" id="IPR002937">
    <property type="entry name" value="Amino_oxidase"/>
</dbReference>
<dbReference type="AlphaFoldDB" id="A0A0F9BNF2"/>
<dbReference type="Gene3D" id="3.50.50.60">
    <property type="entry name" value="FAD/NAD(P)-binding domain"/>
    <property type="match status" value="1"/>
</dbReference>
<comment type="function">
    <text evidence="2">Probable oxidoreductase that may play a role as regulator of mitochondrial function.</text>
</comment>
<comment type="subcellular location">
    <subcellularLocation>
        <location evidence="1">Mitochondrion matrix</location>
    </subcellularLocation>
</comment>
<evidence type="ECO:0000256" key="4">
    <source>
        <dbReference type="ARBA" id="ARBA00040298"/>
    </source>
</evidence>
<feature type="non-terminal residue" evidence="6">
    <location>
        <position position="1"/>
    </location>
</feature>
<evidence type="ECO:0000259" key="5">
    <source>
        <dbReference type="Pfam" id="PF01593"/>
    </source>
</evidence>
<gene>
    <name evidence="6" type="ORF">LCGC14_2705960</name>
</gene>
<proteinExistence type="predicted"/>
<comment type="caution">
    <text evidence="6">The sequence shown here is derived from an EMBL/GenBank/DDBJ whole genome shotgun (WGS) entry which is preliminary data.</text>
</comment>
<organism evidence="6">
    <name type="scientific">marine sediment metagenome</name>
    <dbReference type="NCBI Taxonomy" id="412755"/>
    <lineage>
        <taxon>unclassified sequences</taxon>
        <taxon>metagenomes</taxon>
        <taxon>ecological metagenomes</taxon>
    </lineage>
</organism>
<dbReference type="EMBL" id="LAZR01048350">
    <property type="protein sequence ID" value="KKK92134.1"/>
    <property type="molecule type" value="Genomic_DNA"/>
</dbReference>
<accession>A0A0F9BNF2</accession>
<dbReference type="GO" id="GO:0005759">
    <property type="term" value="C:mitochondrial matrix"/>
    <property type="evidence" value="ECO:0007669"/>
    <property type="project" value="UniProtKB-SubCell"/>
</dbReference>
<dbReference type="GO" id="GO:0016491">
    <property type="term" value="F:oxidoreductase activity"/>
    <property type="evidence" value="ECO:0007669"/>
    <property type="project" value="InterPro"/>
</dbReference>
<dbReference type="PANTHER" id="PTHR10668">
    <property type="entry name" value="PHYTOENE DEHYDROGENASE"/>
    <property type="match status" value="1"/>
</dbReference>